<proteinExistence type="predicted"/>
<organism evidence="2 3">
    <name type="scientific">Frankia umida</name>
    <dbReference type="NCBI Taxonomy" id="573489"/>
    <lineage>
        <taxon>Bacteria</taxon>
        <taxon>Bacillati</taxon>
        <taxon>Actinomycetota</taxon>
        <taxon>Actinomycetes</taxon>
        <taxon>Frankiales</taxon>
        <taxon>Frankiaceae</taxon>
        <taxon>Frankia</taxon>
    </lineage>
</organism>
<protein>
    <submittedName>
        <fullName evidence="2">Phytanoyl-CoA dioxygenase family protein</fullName>
    </submittedName>
</protein>
<name>A0ABT0JUE8_9ACTN</name>
<dbReference type="InterPro" id="IPR008775">
    <property type="entry name" value="Phytyl_CoA_dOase-like"/>
</dbReference>
<evidence type="ECO:0000313" key="2">
    <source>
        <dbReference type="EMBL" id="MCK9875175.1"/>
    </source>
</evidence>
<keyword evidence="2" id="KW-0560">Oxidoreductase</keyword>
<dbReference type="PANTHER" id="PTHR20883:SF48">
    <property type="entry name" value="ECTOINE DIOXYGENASE"/>
    <property type="match status" value="1"/>
</dbReference>
<feature type="region of interest" description="Disordered" evidence="1">
    <location>
        <begin position="252"/>
        <end position="275"/>
    </location>
</feature>
<comment type="caution">
    <text evidence="2">The sequence shown here is derived from an EMBL/GenBank/DDBJ whole genome shotgun (WGS) entry which is preliminary data.</text>
</comment>
<dbReference type="PANTHER" id="PTHR20883">
    <property type="entry name" value="PHYTANOYL-COA DIOXYGENASE DOMAIN CONTAINING 1"/>
    <property type="match status" value="1"/>
</dbReference>
<evidence type="ECO:0000256" key="1">
    <source>
        <dbReference type="SAM" id="MobiDB-lite"/>
    </source>
</evidence>
<evidence type="ECO:0000313" key="3">
    <source>
        <dbReference type="Proteomes" id="UP001201873"/>
    </source>
</evidence>
<sequence length="275" mass="30373">MGPASAVWADQAAIRTQGPAAYFARTGLLVLPGLLSPTQVERCSTEIDRVVADLSPMPNVRVIGKRSPRDPSYDLEDLPDATGRTPVRKITGFGQLSDVLFHSLVAQPALLAALHLVLGRRIELYRDALMLKSAQVGQEKPWHQDAVYWPFRPMRLVSAMIAIDRAAPENGCLQVVPGSHHQVAEHHKVDWELQVDPAGRERDAVYVPLEPGDCLIFHSLLLHASEHNTSTLRRRVSITSYSPGDLRILDPTLAPPELLSSRPDREQESDADTEV</sequence>
<reference evidence="2 3" key="1">
    <citation type="submission" date="2022-04" db="EMBL/GenBank/DDBJ databases">
        <title>Genome diversity in the genus Frankia.</title>
        <authorList>
            <person name="Carlos-Shanley C."/>
            <person name="Hahn D."/>
        </authorList>
    </citation>
    <scope>NUCLEOTIDE SEQUENCE [LARGE SCALE GENOMIC DNA]</scope>
    <source>
        <strain evidence="2 3">Ag45/Mut15</strain>
    </source>
</reference>
<gene>
    <name evidence="2" type="ORF">MXD59_05160</name>
</gene>
<keyword evidence="2" id="KW-0223">Dioxygenase</keyword>
<dbReference type="Pfam" id="PF05721">
    <property type="entry name" value="PhyH"/>
    <property type="match status" value="1"/>
</dbReference>
<dbReference type="EMBL" id="JALKFT010000003">
    <property type="protein sequence ID" value="MCK9875175.1"/>
    <property type="molecule type" value="Genomic_DNA"/>
</dbReference>
<dbReference type="Gene3D" id="2.60.120.620">
    <property type="entry name" value="q2cbj1_9rhob like domain"/>
    <property type="match status" value="1"/>
</dbReference>
<dbReference type="Proteomes" id="UP001201873">
    <property type="component" value="Unassembled WGS sequence"/>
</dbReference>
<dbReference type="RefSeq" id="WP_248811121.1">
    <property type="nucleotide sequence ID" value="NZ_JALKFT010000003.1"/>
</dbReference>
<keyword evidence="3" id="KW-1185">Reference proteome</keyword>
<accession>A0ABT0JUE8</accession>
<dbReference type="GO" id="GO:0051213">
    <property type="term" value="F:dioxygenase activity"/>
    <property type="evidence" value="ECO:0007669"/>
    <property type="project" value="UniProtKB-KW"/>
</dbReference>
<dbReference type="SUPFAM" id="SSF51197">
    <property type="entry name" value="Clavaminate synthase-like"/>
    <property type="match status" value="1"/>
</dbReference>